<organism evidence="2 3">
    <name type="scientific">Saltatorellus ferox</name>
    <dbReference type="NCBI Taxonomy" id="2528018"/>
    <lineage>
        <taxon>Bacteria</taxon>
        <taxon>Pseudomonadati</taxon>
        <taxon>Planctomycetota</taxon>
        <taxon>Planctomycetia</taxon>
        <taxon>Planctomycetia incertae sedis</taxon>
        <taxon>Saltatorellus</taxon>
    </lineage>
</organism>
<dbReference type="InterPro" id="IPR020471">
    <property type="entry name" value="AKR"/>
</dbReference>
<name>A0A518EKP5_9BACT</name>
<evidence type="ECO:0000313" key="3">
    <source>
        <dbReference type="Proteomes" id="UP000320390"/>
    </source>
</evidence>
<dbReference type="Pfam" id="PF00248">
    <property type="entry name" value="Aldo_ket_red"/>
    <property type="match status" value="1"/>
</dbReference>
<accession>A0A518EKP5</accession>
<dbReference type="EMBL" id="CP036434">
    <property type="protein sequence ID" value="QDV04664.1"/>
    <property type="molecule type" value="Genomic_DNA"/>
</dbReference>
<dbReference type="InterPro" id="IPR036812">
    <property type="entry name" value="NAD(P)_OxRdtase_dom_sf"/>
</dbReference>
<dbReference type="Proteomes" id="UP000320390">
    <property type="component" value="Chromosome"/>
</dbReference>
<dbReference type="GO" id="GO:0005829">
    <property type="term" value="C:cytosol"/>
    <property type="evidence" value="ECO:0007669"/>
    <property type="project" value="TreeGrafter"/>
</dbReference>
<evidence type="ECO:0000313" key="2">
    <source>
        <dbReference type="EMBL" id="QDV04664.1"/>
    </source>
</evidence>
<feature type="domain" description="NADP-dependent oxidoreductase" evidence="1">
    <location>
        <begin position="15"/>
        <end position="316"/>
    </location>
</feature>
<dbReference type="EC" id="1.1.1.107" evidence="2"/>
<dbReference type="PANTHER" id="PTHR42686">
    <property type="entry name" value="GH17980P-RELATED"/>
    <property type="match status" value="1"/>
</dbReference>
<dbReference type="AlphaFoldDB" id="A0A518EKP5"/>
<dbReference type="GO" id="GO:0050235">
    <property type="term" value="F:pyridoxal 4-dehydrogenase activity"/>
    <property type="evidence" value="ECO:0007669"/>
    <property type="project" value="UniProtKB-EC"/>
</dbReference>
<gene>
    <name evidence="2" type="primary">pld1_1</name>
    <name evidence="2" type="ORF">Poly30_01550</name>
</gene>
<dbReference type="InterPro" id="IPR023210">
    <property type="entry name" value="NADP_OxRdtase_dom"/>
</dbReference>
<dbReference type="OrthoDB" id="9773828at2"/>
<protein>
    <submittedName>
        <fullName evidence="2">Pyridoxal 4-dehydrogenase</fullName>
        <ecNumber evidence="2">1.1.1.107</ecNumber>
    </submittedName>
</protein>
<dbReference type="RefSeq" id="WP_145194117.1">
    <property type="nucleotide sequence ID" value="NZ_CP036434.1"/>
</dbReference>
<keyword evidence="2" id="KW-0560">Oxidoreductase</keyword>
<proteinExistence type="predicted"/>
<dbReference type="Gene3D" id="3.20.20.100">
    <property type="entry name" value="NADP-dependent oxidoreductase domain"/>
    <property type="match status" value="1"/>
</dbReference>
<evidence type="ECO:0000259" key="1">
    <source>
        <dbReference type="Pfam" id="PF00248"/>
    </source>
</evidence>
<dbReference type="SUPFAM" id="SSF51430">
    <property type="entry name" value="NAD(P)-linked oxidoreductase"/>
    <property type="match status" value="1"/>
</dbReference>
<keyword evidence="3" id="KW-1185">Reference proteome</keyword>
<sequence>MEQRTLGSTDVSVTRIGLGTAPLAGMFEPVAESVARATVQAAIDGGIRFFDTAPWYGFGCAERRVGDALRDFDGPFVLSTKVGRLLESAQHAPGDWPGWPAKLPFAPRPDYGYDAVHRSFEDSLQRLGLARVDALFLHDIGRMTYGDDHGRHFEDAMNGGVRALLELRDAGKIGAIGIGVNEVEVLMEALDRAQWDMFLLAGRYTLLEQEPALSRLFPACERAGTSIVIGGAFNSGLLAGGGTYNYADAPAELIQRRDTLREACKEFDVALEAAALQFPLRHEIVTSVLMGCRSPEEVHANLTHATSSIPKELWEHLAERGVQGR</sequence>
<reference evidence="2 3" key="1">
    <citation type="submission" date="2019-02" db="EMBL/GenBank/DDBJ databases">
        <title>Deep-cultivation of Planctomycetes and their phenomic and genomic characterization uncovers novel biology.</title>
        <authorList>
            <person name="Wiegand S."/>
            <person name="Jogler M."/>
            <person name="Boedeker C."/>
            <person name="Pinto D."/>
            <person name="Vollmers J."/>
            <person name="Rivas-Marin E."/>
            <person name="Kohn T."/>
            <person name="Peeters S.H."/>
            <person name="Heuer A."/>
            <person name="Rast P."/>
            <person name="Oberbeckmann S."/>
            <person name="Bunk B."/>
            <person name="Jeske O."/>
            <person name="Meyerdierks A."/>
            <person name="Storesund J.E."/>
            <person name="Kallscheuer N."/>
            <person name="Luecker S."/>
            <person name="Lage O.M."/>
            <person name="Pohl T."/>
            <person name="Merkel B.J."/>
            <person name="Hornburger P."/>
            <person name="Mueller R.-W."/>
            <person name="Bruemmer F."/>
            <person name="Labrenz M."/>
            <person name="Spormann A.M."/>
            <person name="Op den Camp H."/>
            <person name="Overmann J."/>
            <person name="Amann R."/>
            <person name="Jetten M.S.M."/>
            <person name="Mascher T."/>
            <person name="Medema M.H."/>
            <person name="Devos D.P."/>
            <person name="Kaster A.-K."/>
            <person name="Ovreas L."/>
            <person name="Rohde M."/>
            <person name="Galperin M.Y."/>
            <person name="Jogler C."/>
        </authorList>
    </citation>
    <scope>NUCLEOTIDE SEQUENCE [LARGE SCALE GENOMIC DNA]</scope>
    <source>
        <strain evidence="2 3">Poly30</strain>
    </source>
</reference>
<dbReference type="PANTHER" id="PTHR42686:SF1">
    <property type="entry name" value="GH17980P-RELATED"/>
    <property type="match status" value="1"/>
</dbReference>